<dbReference type="GO" id="GO:0030154">
    <property type="term" value="P:cell differentiation"/>
    <property type="evidence" value="ECO:0000318"/>
    <property type="project" value="GO_Central"/>
</dbReference>
<feature type="compositionally biased region" description="Low complexity" evidence="7">
    <location>
        <begin position="157"/>
        <end position="168"/>
    </location>
</feature>
<dbReference type="AlphaFoldDB" id="F6XKF8"/>
<accession>A0A1W2W1C5</accession>
<evidence type="ECO:0000256" key="6">
    <source>
        <dbReference type="RuleBase" id="RU000682"/>
    </source>
</evidence>
<evidence type="ECO:0000256" key="2">
    <source>
        <dbReference type="ARBA" id="ARBA00023125"/>
    </source>
</evidence>
<evidence type="ECO:0000256" key="1">
    <source>
        <dbReference type="ARBA" id="ARBA00004123"/>
    </source>
</evidence>
<dbReference type="GeneID" id="778698"/>
<dbReference type="SMART" id="SM00389">
    <property type="entry name" value="HOX"/>
    <property type="match status" value="1"/>
</dbReference>
<sequence>MTLNFSIDVILGKTSLDKKSSSNARTQAGQVKATRNNYTVQWRTCKQEPTERRFDKSRSEHTEPQYPYNTFHLQHNRRFDICATKPYQPILQNQAYHNLQGPLRLGDNSSSTSCGAFPLDGSSSDDSDTDVRNRLNDSSEISTGEKSDRLNSSLPTSDTSPQSSKSSSARIGRRLFTGFQILELDKAFSIKPYLTRSERALLAQKVNLTECQIKTWFQNRRTKEKRRGHETDDDDVATSDVITSKPYFPKCTRIPGHGVQVRPTFGPPDKHLQAAIFDYLRRRSHEEISVK</sequence>
<dbReference type="GO" id="GO:0005634">
    <property type="term" value="C:nucleus"/>
    <property type="evidence" value="ECO:0000318"/>
    <property type="project" value="GO_Central"/>
</dbReference>
<dbReference type="OrthoDB" id="10053853at2759"/>
<proteinExistence type="predicted"/>
<dbReference type="HOGENOM" id="CLU_962959_0_0_1"/>
<dbReference type="Proteomes" id="UP000008144">
    <property type="component" value="Chromosome 12"/>
</dbReference>
<dbReference type="EMBL" id="EAAA01000855">
    <property type="status" value="NOT_ANNOTATED_CDS"/>
    <property type="molecule type" value="Genomic_DNA"/>
</dbReference>
<evidence type="ECO:0000256" key="5">
    <source>
        <dbReference type="PROSITE-ProRule" id="PRU00108"/>
    </source>
</evidence>
<evidence type="ECO:0000313" key="10">
    <source>
        <dbReference type="Proteomes" id="UP000008144"/>
    </source>
</evidence>
<dbReference type="Pfam" id="PF00046">
    <property type="entry name" value="Homeodomain"/>
    <property type="match status" value="1"/>
</dbReference>
<dbReference type="RefSeq" id="XP_002121214.1">
    <property type="nucleotide sequence ID" value="XM_002121178.4"/>
</dbReference>
<reference evidence="9" key="2">
    <citation type="journal article" date="2008" name="Genome Biol.">
        <title>Improved genome assembly and evidence-based global gene model set for the chordate Ciona intestinalis: new insight into intron and operon populations.</title>
        <authorList>
            <person name="Satou Y."/>
            <person name="Mineta K."/>
            <person name="Ogasawara M."/>
            <person name="Sasakura Y."/>
            <person name="Shoguchi E."/>
            <person name="Ueno K."/>
            <person name="Yamada L."/>
            <person name="Matsumoto J."/>
            <person name="Wasserscheid J."/>
            <person name="Dewar K."/>
            <person name="Wiley G.B."/>
            <person name="Macmil S.L."/>
            <person name="Roe B.A."/>
            <person name="Zeller R.W."/>
            <person name="Hastings K.E."/>
            <person name="Lemaire P."/>
            <person name="Lindquist E."/>
            <person name="Endo T."/>
            <person name="Hotta K."/>
            <person name="Inaba K."/>
        </authorList>
    </citation>
    <scope>NUCLEOTIDE SEQUENCE [LARGE SCALE GENOMIC DNA]</scope>
    <source>
        <strain evidence="9">wild type</strain>
    </source>
</reference>
<name>F6XKF8_CIOIN</name>
<reference evidence="10" key="1">
    <citation type="journal article" date="2002" name="Science">
        <title>The draft genome of Ciona intestinalis: insights into chordate and vertebrate origins.</title>
        <authorList>
            <person name="Dehal P."/>
            <person name="Satou Y."/>
            <person name="Campbell R.K."/>
            <person name="Chapman J."/>
            <person name="Degnan B."/>
            <person name="De Tomaso A."/>
            <person name="Davidson B."/>
            <person name="Di Gregorio A."/>
            <person name="Gelpke M."/>
            <person name="Goodstein D.M."/>
            <person name="Harafuji N."/>
            <person name="Hastings K.E."/>
            <person name="Ho I."/>
            <person name="Hotta K."/>
            <person name="Huang W."/>
            <person name="Kawashima T."/>
            <person name="Lemaire P."/>
            <person name="Martinez D."/>
            <person name="Meinertzhagen I.A."/>
            <person name="Necula S."/>
            <person name="Nonaka M."/>
            <person name="Putnam N."/>
            <person name="Rash S."/>
            <person name="Saiga H."/>
            <person name="Satake M."/>
            <person name="Terry A."/>
            <person name="Yamada L."/>
            <person name="Wang H.G."/>
            <person name="Awazu S."/>
            <person name="Azumi K."/>
            <person name="Boore J."/>
            <person name="Branno M."/>
            <person name="Chin-Bow S."/>
            <person name="DeSantis R."/>
            <person name="Doyle S."/>
            <person name="Francino P."/>
            <person name="Keys D.N."/>
            <person name="Haga S."/>
            <person name="Hayashi H."/>
            <person name="Hino K."/>
            <person name="Imai K.S."/>
            <person name="Inaba K."/>
            <person name="Kano S."/>
            <person name="Kobayashi K."/>
            <person name="Kobayashi M."/>
            <person name="Lee B.I."/>
            <person name="Makabe K.W."/>
            <person name="Manohar C."/>
            <person name="Matassi G."/>
            <person name="Medina M."/>
            <person name="Mochizuki Y."/>
            <person name="Mount S."/>
            <person name="Morishita T."/>
            <person name="Miura S."/>
            <person name="Nakayama A."/>
            <person name="Nishizaka S."/>
            <person name="Nomoto H."/>
            <person name="Ohta F."/>
            <person name="Oishi K."/>
            <person name="Rigoutsos I."/>
            <person name="Sano M."/>
            <person name="Sasaki A."/>
            <person name="Sasakura Y."/>
            <person name="Shoguchi E."/>
            <person name="Shin-i T."/>
            <person name="Spagnuolo A."/>
            <person name="Stainier D."/>
            <person name="Suzuki M.M."/>
            <person name="Tassy O."/>
            <person name="Takatori N."/>
            <person name="Tokuoka M."/>
            <person name="Yagi K."/>
            <person name="Yoshizaki F."/>
            <person name="Wada S."/>
            <person name="Zhang C."/>
            <person name="Hyatt P.D."/>
            <person name="Larimer F."/>
            <person name="Detter C."/>
            <person name="Doggett N."/>
            <person name="Glavina T."/>
            <person name="Hawkins T."/>
            <person name="Richardson P."/>
            <person name="Lucas S."/>
            <person name="Kohara Y."/>
            <person name="Levine M."/>
            <person name="Satoh N."/>
            <person name="Rokhsar D.S."/>
        </authorList>
    </citation>
    <scope>NUCLEOTIDE SEQUENCE [LARGE SCALE GENOMIC DNA]</scope>
</reference>
<dbReference type="InterPro" id="IPR009057">
    <property type="entry name" value="Homeodomain-like_sf"/>
</dbReference>
<evidence type="ECO:0000256" key="4">
    <source>
        <dbReference type="ARBA" id="ARBA00023242"/>
    </source>
</evidence>
<reference evidence="9" key="4">
    <citation type="submission" date="2025-09" db="UniProtKB">
        <authorList>
            <consortium name="Ensembl"/>
        </authorList>
    </citation>
    <scope>IDENTIFICATION</scope>
</reference>
<organism evidence="9 10">
    <name type="scientific">Ciona intestinalis</name>
    <name type="common">Transparent sea squirt</name>
    <name type="synonym">Ascidia intestinalis</name>
    <dbReference type="NCBI Taxonomy" id="7719"/>
    <lineage>
        <taxon>Eukaryota</taxon>
        <taxon>Metazoa</taxon>
        <taxon>Chordata</taxon>
        <taxon>Tunicata</taxon>
        <taxon>Ascidiacea</taxon>
        <taxon>Phlebobranchia</taxon>
        <taxon>Cionidae</taxon>
        <taxon>Ciona</taxon>
    </lineage>
</organism>
<evidence type="ECO:0000313" key="9">
    <source>
        <dbReference type="Ensembl" id="ENSCINP00000021664.2"/>
    </source>
</evidence>
<dbReference type="PROSITE" id="PS00027">
    <property type="entry name" value="HOMEOBOX_1"/>
    <property type="match status" value="1"/>
</dbReference>
<dbReference type="GeneTree" id="ENSGT00940000169227"/>
<dbReference type="InterPro" id="IPR050394">
    <property type="entry name" value="Homeobox_NK-like"/>
</dbReference>
<comment type="subcellular location">
    <subcellularLocation>
        <location evidence="1 5 6">Nucleus</location>
    </subcellularLocation>
</comment>
<dbReference type="PANTHER" id="PTHR24340">
    <property type="entry name" value="HOMEOBOX PROTEIN NKX"/>
    <property type="match status" value="1"/>
</dbReference>
<keyword evidence="3 5" id="KW-0371">Homeobox</keyword>
<dbReference type="GO" id="GO:0000978">
    <property type="term" value="F:RNA polymerase II cis-regulatory region sequence-specific DNA binding"/>
    <property type="evidence" value="ECO:0000318"/>
    <property type="project" value="GO_Central"/>
</dbReference>
<dbReference type="InParanoid" id="F6XKF8"/>
<dbReference type="InterPro" id="IPR001356">
    <property type="entry name" value="HD"/>
</dbReference>
<feature type="compositionally biased region" description="Basic and acidic residues" evidence="7">
    <location>
        <begin position="129"/>
        <end position="149"/>
    </location>
</feature>
<dbReference type="PANTHER" id="PTHR24340:SF82">
    <property type="entry name" value="HOMEOBOX PROTEIN VND"/>
    <property type="match status" value="1"/>
</dbReference>
<dbReference type="KEGG" id="cin:778698"/>
<keyword evidence="2 5" id="KW-0238">DNA-binding</keyword>
<protein>
    <submittedName>
        <fullName evidence="9">Homeobox protein MSH-B</fullName>
    </submittedName>
</protein>
<dbReference type="PROSITE" id="PS50071">
    <property type="entry name" value="HOMEOBOX_2"/>
    <property type="match status" value="1"/>
</dbReference>
<feature type="DNA-binding region" description="Homeobox" evidence="5">
    <location>
        <begin position="169"/>
        <end position="228"/>
    </location>
</feature>
<evidence type="ECO:0000256" key="7">
    <source>
        <dbReference type="SAM" id="MobiDB-lite"/>
    </source>
</evidence>
<reference evidence="9" key="3">
    <citation type="submission" date="2025-08" db="UniProtKB">
        <authorList>
            <consortium name="Ensembl"/>
        </authorList>
    </citation>
    <scope>IDENTIFICATION</scope>
</reference>
<gene>
    <name evidence="9" type="primary">LOC778698</name>
</gene>
<feature type="region of interest" description="Disordered" evidence="7">
    <location>
        <begin position="102"/>
        <end position="169"/>
    </location>
</feature>
<evidence type="ECO:0000256" key="3">
    <source>
        <dbReference type="ARBA" id="ARBA00023155"/>
    </source>
</evidence>
<dbReference type="Ensembl" id="ENSCINT00000021910.2">
    <property type="protein sequence ID" value="ENSCINP00000021664.2"/>
    <property type="gene ID" value="ENSCING00000011300.2"/>
</dbReference>
<dbReference type="InterPro" id="IPR017970">
    <property type="entry name" value="Homeobox_CS"/>
</dbReference>
<keyword evidence="10" id="KW-1185">Reference proteome</keyword>
<dbReference type="CDD" id="cd00086">
    <property type="entry name" value="homeodomain"/>
    <property type="match status" value="1"/>
</dbReference>
<dbReference type="GO" id="GO:0000981">
    <property type="term" value="F:DNA-binding transcription factor activity, RNA polymerase II-specific"/>
    <property type="evidence" value="ECO:0000318"/>
    <property type="project" value="GO_Central"/>
</dbReference>
<dbReference type="STRING" id="7719.ENSCINP00000021664"/>
<keyword evidence="4 5" id="KW-0539">Nucleus</keyword>
<dbReference type="SUPFAM" id="SSF46689">
    <property type="entry name" value="Homeodomain-like"/>
    <property type="match status" value="1"/>
</dbReference>
<evidence type="ECO:0000259" key="8">
    <source>
        <dbReference type="PROSITE" id="PS50071"/>
    </source>
</evidence>
<dbReference type="GO" id="GO:0006357">
    <property type="term" value="P:regulation of transcription by RNA polymerase II"/>
    <property type="evidence" value="ECO:0000318"/>
    <property type="project" value="GO_Central"/>
</dbReference>
<feature type="domain" description="Homeobox" evidence="8">
    <location>
        <begin position="167"/>
        <end position="227"/>
    </location>
</feature>
<dbReference type="Gene3D" id="1.10.10.60">
    <property type="entry name" value="Homeodomain-like"/>
    <property type="match status" value="1"/>
</dbReference>
<accession>F6XKF8</accession>